<sequence length="392" mass="43943">MNHNLYFSAHSVAEQGSYKLMELPPELCMIVEASLSSEGDRPSPLSFYIKGQPGEDAVLCTQEKTYTIRTVSLSNSILVVTSPPDPDVFPGDDNSLPNIVIHDQLSEILELTQAIPKLHKLNTLLKGKEYGEDEEDNENDMNVEQAYDDDSKNFTYADARAMIQASETELNRGLRERRILRINGNLRPISSAYLTKIIQFILNTLAALSLNHESIPIEQVCTTLADEHDVPRIVSVQVMGWFGDISELEGKWKMDVVAVVREAGLGILKDAKDKSLNKDDLISSWKDSIGDKFASSVSLDLLVGNYIIAPASPYSNRQLVKYFPISHLPVDPAQRFSDLFLTRSKWKNEDIVPFLSDIAVNPKERDKMLLKYARATTDVDGVWFTSRAQYNG</sequence>
<protein>
    <submittedName>
        <fullName evidence="3">Sister chromatid cohesion protein Dcc1</fullName>
    </submittedName>
</protein>
<evidence type="ECO:0000256" key="1">
    <source>
        <dbReference type="ARBA" id="ARBA00007017"/>
    </source>
</evidence>
<evidence type="ECO:0000313" key="4">
    <source>
        <dbReference type="Proteomes" id="UP001163828"/>
    </source>
</evidence>
<accession>A0ABQ8QRD9</accession>
<evidence type="ECO:0000256" key="2">
    <source>
        <dbReference type="ARBA" id="ARBA00022705"/>
    </source>
</evidence>
<dbReference type="PANTHER" id="PTHR13395:SF6">
    <property type="entry name" value="SISTER CHROMATID COHESION PROTEIN DCC1"/>
    <property type="match status" value="1"/>
</dbReference>
<proteinExistence type="inferred from homology"/>
<organism evidence="3 4">
    <name type="scientific">Lentinula boryana</name>
    <dbReference type="NCBI Taxonomy" id="40481"/>
    <lineage>
        <taxon>Eukaryota</taxon>
        <taxon>Fungi</taxon>
        <taxon>Dikarya</taxon>
        <taxon>Basidiomycota</taxon>
        <taxon>Agaricomycotina</taxon>
        <taxon>Agaricomycetes</taxon>
        <taxon>Agaricomycetidae</taxon>
        <taxon>Agaricales</taxon>
        <taxon>Marasmiineae</taxon>
        <taxon>Omphalotaceae</taxon>
        <taxon>Lentinula</taxon>
    </lineage>
</organism>
<gene>
    <name evidence="3" type="ORF">F5050DRAFT_1803513</name>
</gene>
<reference evidence="3" key="1">
    <citation type="submission" date="2022-08" db="EMBL/GenBank/DDBJ databases">
        <authorList>
            <consortium name="DOE Joint Genome Institute"/>
            <person name="Min B."/>
            <person name="Riley R."/>
            <person name="Sierra-Patev S."/>
            <person name="Naranjo-Ortiz M."/>
            <person name="Looney B."/>
            <person name="Konkel Z."/>
            <person name="Slot J.C."/>
            <person name="Sakamoto Y."/>
            <person name="Steenwyk J.L."/>
            <person name="Rokas A."/>
            <person name="Carro J."/>
            <person name="Camarero S."/>
            <person name="Ferreira P."/>
            <person name="Molpeceres G."/>
            <person name="Ruiz-Duenas F.J."/>
            <person name="Serrano A."/>
            <person name="Henrissat B."/>
            <person name="Drula E."/>
            <person name="Hughes K.W."/>
            <person name="Mata J.L."/>
            <person name="Ishikawa N.K."/>
            <person name="Vargas-Isla R."/>
            <person name="Ushijima S."/>
            <person name="Smith C.A."/>
            <person name="Ahrendt S."/>
            <person name="Andreopoulos W."/>
            <person name="He G."/>
            <person name="Labutti K."/>
            <person name="Lipzen A."/>
            <person name="Ng V."/>
            <person name="Sandor L."/>
            <person name="Barry K."/>
            <person name="Martinez A.T."/>
            <person name="Xiao Y."/>
            <person name="Gibbons J.G."/>
            <person name="Terashima K."/>
            <person name="Hibbett D.S."/>
            <person name="Grigoriev I.V."/>
        </authorList>
    </citation>
    <scope>NUCLEOTIDE SEQUENCE</scope>
    <source>
        <strain evidence="3">TFB10827</strain>
    </source>
</reference>
<dbReference type="InterPro" id="IPR019128">
    <property type="entry name" value="Dcc1"/>
</dbReference>
<dbReference type="Pfam" id="PF09724">
    <property type="entry name" value="Dcc1"/>
    <property type="match status" value="1"/>
</dbReference>
<dbReference type="Proteomes" id="UP001163828">
    <property type="component" value="Unassembled WGS sequence"/>
</dbReference>
<keyword evidence="2" id="KW-0235">DNA replication</keyword>
<comment type="similarity">
    <text evidence="1">Belongs to the DCC1 family.</text>
</comment>
<evidence type="ECO:0000313" key="3">
    <source>
        <dbReference type="EMBL" id="KAJ4001090.1"/>
    </source>
</evidence>
<dbReference type="EMBL" id="MU790513">
    <property type="protein sequence ID" value="KAJ4001090.1"/>
    <property type="molecule type" value="Genomic_DNA"/>
</dbReference>
<name>A0ABQ8QRD9_9AGAR</name>
<dbReference type="PANTHER" id="PTHR13395">
    <property type="entry name" value="SISTER CHROMATID COHESION PROTEIN DCC1-RELATED"/>
    <property type="match status" value="1"/>
</dbReference>
<keyword evidence="4" id="KW-1185">Reference proteome</keyword>
<comment type="caution">
    <text evidence="3">The sequence shown here is derived from an EMBL/GenBank/DDBJ whole genome shotgun (WGS) entry which is preliminary data.</text>
</comment>